<dbReference type="GO" id="GO:0097729">
    <property type="term" value="C:9+2 motile cilium"/>
    <property type="evidence" value="ECO:0007669"/>
    <property type="project" value="TreeGrafter"/>
</dbReference>
<dbReference type="Pfam" id="PF08393">
    <property type="entry name" value="DHC_N2"/>
    <property type="match status" value="1"/>
</dbReference>
<proteinExistence type="predicted"/>
<evidence type="ECO:0000259" key="1">
    <source>
        <dbReference type="Pfam" id="PF08393"/>
    </source>
</evidence>
<dbReference type="PANTHER" id="PTHR10676">
    <property type="entry name" value="DYNEIN HEAVY CHAIN FAMILY PROTEIN"/>
    <property type="match status" value="1"/>
</dbReference>
<comment type="caution">
    <text evidence="2">The sequence shown here is derived from an EMBL/GenBank/DDBJ whole genome shotgun (WGS) entry which is preliminary data.</text>
</comment>
<dbReference type="PANTHER" id="PTHR10676:SF36">
    <property type="entry name" value="DYNEIN HEAVY CHAIN AT 93AB, ISOFORM C"/>
    <property type="match status" value="1"/>
</dbReference>
<dbReference type="GO" id="GO:0005930">
    <property type="term" value="C:axoneme"/>
    <property type="evidence" value="ECO:0007669"/>
    <property type="project" value="TreeGrafter"/>
</dbReference>
<accession>A0AA40FPD1</accession>
<sequence length="79" mass="9605">MLERQMKDIQESASLFEVIVPEFKVLRQCRRELKMLKQLWDYVNIVRSCIEGWKTTPWRKIDVENMDIECKKFAKEIRG</sequence>
<gene>
    <name evidence="2" type="ORF">K0M31_009353</name>
</gene>
<dbReference type="GO" id="GO:0030286">
    <property type="term" value="C:dynein complex"/>
    <property type="evidence" value="ECO:0007669"/>
    <property type="project" value="InterPro"/>
</dbReference>
<dbReference type="InterPro" id="IPR013602">
    <property type="entry name" value="Dynein_heavy_linker"/>
</dbReference>
<dbReference type="InterPro" id="IPR026983">
    <property type="entry name" value="DHC"/>
</dbReference>
<protein>
    <recommendedName>
        <fullName evidence="1">Dynein heavy chain linker domain-containing protein</fullName>
    </recommendedName>
</protein>
<dbReference type="GO" id="GO:0008569">
    <property type="term" value="F:minus-end-directed microtubule motor activity"/>
    <property type="evidence" value="ECO:0007669"/>
    <property type="project" value="TreeGrafter"/>
</dbReference>
<dbReference type="GO" id="GO:0060294">
    <property type="term" value="P:cilium movement involved in cell motility"/>
    <property type="evidence" value="ECO:0007669"/>
    <property type="project" value="TreeGrafter"/>
</dbReference>
<keyword evidence="3" id="KW-1185">Reference proteome</keyword>
<dbReference type="AlphaFoldDB" id="A0AA40FPD1"/>
<dbReference type="GO" id="GO:0051959">
    <property type="term" value="F:dynein light intermediate chain binding"/>
    <property type="evidence" value="ECO:0007669"/>
    <property type="project" value="InterPro"/>
</dbReference>
<dbReference type="GO" id="GO:0045505">
    <property type="term" value="F:dynein intermediate chain binding"/>
    <property type="evidence" value="ECO:0007669"/>
    <property type="project" value="InterPro"/>
</dbReference>
<name>A0AA40FPD1_9HYME</name>
<dbReference type="Proteomes" id="UP001177670">
    <property type="component" value="Unassembled WGS sequence"/>
</dbReference>
<evidence type="ECO:0000313" key="2">
    <source>
        <dbReference type="EMBL" id="KAK1122908.1"/>
    </source>
</evidence>
<organism evidence="2 3">
    <name type="scientific">Melipona bicolor</name>
    <dbReference type="NCBI Taxonomy" id="60889"/>
    <lineage>
        <taxon>Eukaryota</taxon>
        <taxon>Metazoa</taxon>
        <taxon>Ecdysozoa</taxon>
        <taxon>Arthropoda</taxon>
        <taxon>Hexapoda</taxon>
        <taxon>Insecta</taxon>
        <taxon>Pterygota</taxon>
        <taxon>Neoptera</taxon>
        <taxon>Endopterygota</taxon>
        <taxon>Hymenoptera</taxon>
        <taxon>Apocrita</taxon>
        <taxon>Aculeata</taxon>
        <taxon>Apoidea</taxon>
        <taxon>Anthophila</taxon>
        <taxon>Apidae</taxon>
        <taxon>Melipona</taxon>
    </lineage>
</organism>
<evidence type="ECO:0000313" key="3">
    <source>
        <dbReference type="Proteomes" id="UP001177670"/>
    </source>
</evidence>
<dbReference type="EMBL" id="JAHYIQ010000022">
    <property type="protein sequence ID" value="KAK1122908.1"/>
    <property type="molecule type" value="Genomic_DNA"/>
</dbReference>
<reference evidence="2" key="1">
    <citation type="submission" date="2021-10" db="EMBL/GenBank/DDBJ databases">
        <title>Melipona bicolor Genome sequencing and assembly.</title>
        <authorList>
            <person name="Araujo N.S."/>
            <person name="Arias M.C."/>
        </authorList>
    </citation>
    <scope>NUCLEOTIDE SEQUENCE</scope>
    <source>
        <strain evidence="2">USP_2M_L1-L4_2017</strain>
        <tissue evidence="2">Whole body</tissue>
    </source>
</reference>
<feature type="domain" description="Dynein heavy chain linker" evidence="1">
    <location>
        <begin position="26"/>
        <end position="78"/>
    </location>
</feature>